<evidence type="ECO:0000256" key="5">
    <source>
        <dbReference type="ARBA" id="ARBA00022750"/>
    </source>
</evidence>
<comment type="subcellular location">
    <subcellularLocation>
        <location evidence="9">Cell membrane</location>
        <topology evidence="9">Multi-pass membrane protein</topology>
    </subcellularLocation>
</comment>
<reference evidence="12 13" key="1">
    <citation type="submission" date="2019-02" db="EMBL/GenBank/DDBJ databases">
        <title>Polymorphobacter sp. isolated from the lake at the Tibet of China.</title>
        <authorList>
            <person name="Li A."/>
        </authorList>
    </citation>
    <scope>NUCLEOTIDE SEQUENCE [LARGE SCALE GENOMIC DNA]</scope>
    <source>
        <strain evidence="12 13">DJ1R-1</strain>
    </source>
</reference>
<dbReference type="NCBIfam" id="TIGR00077">
    <property type="entry name" value="lspA"/>
    <property type="match status" value="1"/>
</dbReference>
<keyword evidence="6 9" id="KW-0378">Hydrolase</keyword>
<dbReference type="UniPathway" id="UPA00665"/>
<feature type="transmembrane region" description="Helical" evidence="9">
    <location>
        <begin position="95"/>
        <end position="112"/>
    </location>
</feature>
<accession>A0A4Y9ESL7</accession>
<evidence type="ECO:0000256" key="4">
    <source>
        <dbReference type="ARBA" id="ARBA00022692"/>
    </source>
</evidence>
<dbReference type="PANTHER" id="PTHR33695:SF1">
    <property type="entry name" value="LIPOPROTEIN SIGNAL PEPTIDASE"/>
    <property type="match status" value="1"/>
</dbReference>
<keyword evidence="13" id="KW-1185">Reference proteome</keyword>
<name>A0A4Y9ESL7_9SPHN</name>
<comment type="catalytic activity">
    <reaction evidence="9 10">
        <text>Release of signal peptides from bacterial membrane prolipoproteins. Hydrolyzes -Xaa-Yaa-Zaa-|-(S,diacylglyceryl)Cys-, in which Xaa is hydrophobic (preferably Leu), and Yaa (Ala or Ser) and Zaa (Gly or Ala) have small, neutral side chains.</text>
        <dbReference type="EC" id="3.4.23.36"/>
    </reaction>
</comment>
<keyword evidence="5 9" id="KW-0064">Aspartyl protease</keyword>
<organism evidence="12 13">
    <name type="scientific">Glacieibacterium arshaanense</name>
    <dbReference type="NCBI Taxonomy" id="2511025"/>
    <lineage>
        <taxon>Bacteria</taxon>
        <taxon>Pseudomonadati</taxon>
        <taxon>Pseudomonadota</taxon>
        <taxon>Alphaproteobacteria</taxon>
        <taxon>Sphingomonadales</taxon>
        <taxon>Sphingosinicellaceae</taxon>
        <taxon>Glacieibacterium</taxon>
    </lineage>
</organism>
<evidence type="ECO:0000256" key="11">
    <source>
        <dbReference type="RuleBase" id="RU004181"/>
    </source>
</evidence>
<feature type="active site" evidence="9">
    <location>
        <position position="140"/>
    </location>
</feature>
<proteinExistence type="inferred from homology"/>
<comment type="caution">
    <text evidence="9">Lacks conserved residue(s) required for the propagation of feature annotation.</text>
</comment>
<dbReference type="Pfam" id="PF01252">
    <property type="entry name" value="Peptidase_A8"/>
    <property type="match status" value="1"/>
</dbReference>
<dbReference type="HAMAP" id="MF_00161">
    <property type="entry name" value="LspA"/>
    <property type="match status" value="1"/>
</dbReference>
<comment type="caution">
    <text evidence="12">The sequence shown here is derived from an EMBL/GenBank/DDBJ whole genome shotgun (WGS) entry which is preliminary data.</text>
</comment>
<protein>
    <recommendedName>
        <fullName evidence="9">Lipoprotein signal peptidase</fullName>
        <ecNumber evidence="9">3.4.23.36</ecNumber>
    </recommendedName>
    <alternativeName>
        <fullName evidence="9">Prolipoprotein signal peptidase</fullName>
    </alternativeName>
    <alternativeName>
        <fullName evidence="9">Signal peptidase II</fullName>
        <shortName evidence="9">SPase II</shortName>
    </alternativeName>
</protein>
<sequence>MRRGCGVKAFGYSVAAVVFVLDQLSKYWVTYVLDLRTLGSVELLPVFNLTWVENTGVSTGLFRAETDKMRWLLVAATLAIALAVAVWIAREKNRWDVFALGLVLGGALGNIVDRARYGYVVDFFHAYWRDHHFYVFNVADAAISCGVMVLLARALWARDAQPVKE</sequence>
<evidence type="ECO:0000256" key="8">
    <source>
        <dbReference type="ARBA" id="ARBA00023136"/>
    </source>
</evidence>
<dbReference type="OrthoDB" id="9810259at2"/>
<dbReference type="EMBL" id="SIHO01000001">
    <property type="protein sequence ID" value="TFU06597.1"/>
    <property type="molecule type" value="Genomic_DNA"/>
</dbReference>
<dbReference type="PRINTS" id="PR00781">
    <property type="entry name" value="LIPOSIGPTASE"/>
</dbReference>
<dbReference type="PROSITE" id="PS00855">
    <property type="entry name" value="SPASE_II"/>
    <property type="match status" value="1"/>
</dbReference>
<dbReference type="GO" id="GO:0006508">
    <property type="term" value="P:proteolysis"/>
    <property type="evidence" value="ECO:0007669"/>
    <property type="project" value="UniProtKB-KW"/>
</dbReference>
<comment type="pathway">
    <text evidence="9">Protein modification; lipoprotein biosynthesis (signal peptide cleavage).</text>
</comment>
<evidence type="ECO:0000256" key="2">
    <source>
        <dbReference type="ARBA" id="ARBA00022475"/>
    </source>
</evidence>
<dbReference type="EC" id="3.4.23.36" evidence="9"/>
<feature type="active site" evidence="9">
    <location>
        <position position="122"/>
    </location>
</feature>
<feature type="transmembrane region" description="Helical" evidence="9">
    <location>
        <begin position="133"/>
        <end position="156"/>
    </location>
</feature>
<evidence type="ECO:0000256" key="9">
    <source>
        <dbReference type="HAMAP-Rule" id="MF_00161"/>
    </source>
</evidence>
<feature type="transmembrane region" description="Helical" evidence="9">
    <location>
        <begin position="71"/>
        <end position="89"/>
    </location>
</feature>
<comment type="similarity">
    <text evidence="1 9 11">Belongs to the peptidase A8 family.</text>
</comment>
<keyword evidence="3 9" id="KW-0645">Protease</keyword>
<dbReference type="GO" id="GO:0005886">
    <property type="term" value="C:plasma membrane"/>
    <property type="evidence" value="ECO:0007669"/>
    <property type="project" value="UniProtKB-SubCell"/>
</dbReference>
<keyword evidence="7 9" id="KW-1133">Transmembrane helix</keyword>
<evidence type="ECO:0000256" key="6">
    <source>
        <dbReference type="ARBA" id="ARBA00022801"/>
    </source>
</evidence>
<dbReference type="GO" id="GO:0004190">
    <property type="term" value="F:aspartic-type endopeptidase activity"/>
    <property type="evidence" value="ECO:0007669"/>
    <property type="project" value="UniProtKB-UniRule"/>
</dbReference>
<keyword evidence="2 9" id="KW-1003">Cell membrane</keyword>
<evidence type="ECO:0000313" key="13">
    <source>
        <dbReference type="Proteomes" id="UP000297737"/>
    </source>
</evidence>
<dbReference type="Proteomes" id="UP000297737">
    <property type="component" value="Unassembled WGS sequence"/>
</dbReference>
<evidence type="ECO:0000313" key="12">
    <source>
        <dbReference type="EMBL" id="TFU06597.1"/>
    </source>
</evidence>
<keyword evidence="8 9" id="KW-0472">Membrane</keyword>
<dbReference type="PANTHER" id="PTHR33695">
    <property type="entry name" value="LIPOPROTEIN SIGNAL PEPTIDASE"/>
    <property type="match status" value="1"/>
</dbReference>
<evidence type="ECO:0000256" key="7">
    <source>
        <dbReference type="ARBA" id="ARBA00022989"/>
    </source>
</evidence>
<dbReference type="InterPro" id="IPR001872">
    <property type="entry name" value="Peptidase_A8"/>
</dbReference>
<keyword evidence="4 9" id="KW-0812">Transmembrane</keyword>
<evidence type="ECO:0000256" key="1">
    <source>
        <dbReference type="ARBA" id="ARBA00006139"/>
    </source>
</evidence>
<comment type="function">
    <text evidence="9 10">This protein specifically catalyzes the removal of signal peptides from prolipoproteins.</text>
</comment>
<gene>
    <name evidence="9 12" type="primary">lspA</name>
    <name evidence="12" type="ORF">EUV02_01145</name>
</gene>
<evidence type="ECO:0000256" key="10">
    <source>
        <dbReference type="RuleBase" id="RU000594"/>
    </source>
</evidence>
<evidence type="ECO:0000256" key="3">
    <source>
        <dbReference type="ARBA" id="ARBA00022670"/>
    </source>
</evidence>
<dbReference type="AlphaFoldDB" id="A0A4Y9ESL7"/>